<dbReference type="AlphaFoldDB" id="A0A0C3KHP3"/>
<reference evidence="2 3" key="1">
    <citation type="submission" date="2014-04" db="EMBL/GenBank/DDBJ databases">
        <authorList>
            <consortium name="DOE Joint Genome Institute"/>
            <person name="Kuo A."/>
            <person name="Girlanda M."/>
            <person name="Perotto S."/>
            <person name="Kohler A."/>
            <person name="Nagy L.G."/>
            <person name="Floudas D."/>
            <person name="Copeland A."/>
            <person name="Barry K.W."/>
            <person name="Cichocki N."/>
            <person name="Veneault-Fourrey C."/>
            <person name="LaButti K."/>
            <person name="Lindquist E.A."/>
            <person name="Lipzen A."/>
            <person name="Lundell T."/>
            <person name="Morin E."/>
            <person name="Murat C."/>
            <person name="Sun H."/>
            <person name="Tunlid A."/>
            <person name="Henrissat B."/>
            <person name="Grigoriev I.V."/>
            <person name="Hibbett D.S."/>
            <person name="Martin F."/>
            <person name="Nordberg H.P."/>
            <person name="Cantor M.N."/>
            <person name="Hua S.X."/>
        </authorList>
    </citation>
    <scope>NUCLEOTIDE SEQUENCE [LARGE SCALE GENOMIC DNA]</scope>
    <source>
        <strain evidence="2 3">MUT 4182</strain>
    </source>
</reference>
<proteinExistence type="predicted"/>
<sequence length="184" mass="20740">MLRKDQRSQLSHCPRPRPLLVRSGASQQNAKTHDDPQNGGGGPCKARCEASQRMDIAVFFMLWDMKRANVENGGLMGSSYSHRSYAHQPNRTPTTRPCELRRTELGSSSLRCFVQTREQGPKQRRDAMVREPGIELADGPCGGTQDVLDDRDLVVFPTQRKDAPDNFTLQITRVEISRSFVRDV</sequence>
<feature type="non-terminal residue" evidence="2">
    <location>
        <position position="184"/>
    </location>
</feature>
<name>A0A0C3KHP3_9AGAM</name>
<dbReference type="Proteomes" id="UP000054248">
    <property type="component" value="Unassembled WGS sequence"/>
</dbReference>
<evidence type="ECO:0000256" key="1">
    <source>
        <dbReference type="SAM" id="MobiDB-lite"/>
    </source>
</evidence>
<feature type="region of interest" description="Disordered" evidence="1">
    <location>
        <begin position="1"/>
        <end position="46"/>
    </location>
</feature>
<dbReference type="HOGENOM" id="CLU_1471684_0_0_1"/>
<accession>A0A0C3KHP3</accession>
<organism evidence="2 3">
    <name type="scientific">Tulasnella calospora MUT 4182</name>
    <dbReference type="NCBI Taxonomy" id="1051891"/>
    <lineage>
        <taxon>Eukaryota</taxon>
        <taxon>Fungi</taxon>
        <taxon>Dikarya</taxon>
        <taxon>Basidiomycota</taxon>
        <taxon>Agaricomycotina</taxon>
        <taxon>Agaricomycetes</taxon>
        <taxon>Cantharellales</taxon>
        <taxon>Tulasnellaceae</taxon>
        <taxon>Tulasnella</taxon>
    </lineage>
</organism>
<reference evidence="3" key="2">
    <citation type="submission" date="2015-01" db="EMBL/GenBank/DDBJ databases">
        <title>Evolutionary Origins and Diversification of the Mycorrhizal Mutualists.</title>
        <authorList>
            <consortium name="DOE Joint Genome Institute"/>
            <consortium name="Mycorrhizal Genomics Consortium"/>
            <person name="Kohler A."/>
            <person name="Kuo A."/>
            <person name="Nagy L.G."/>
            <person name="Floudas D."/>
            <person name="Copeland A."/>
            <person name="Barry K.W."/>
            <person name="Cichocki N."/>
            <person name="Veneault-Fourrey C."/>
            <person name="LaButti K."/>
            <person name="Lindquist E.A."/>
            <person name="Lipzen A."/>
            <person name="Lundell T."/>
            <person name="Morin E."/>
            <person name="Murat C."/>
            <person name="Riley R."/>
            <person name="Ohm R."/>
            <person name="Sun H."/>
            <person name="Tunlid A."/>
            <person name="Henrissat B."/>
            <person name="Grigoriev I.V."/>
            <person name="Hibbett D.S."/>
            <person name="Martin F."/>
        </authorList>
    </citation>
    <scope>NUCLEOTIDE SEQUENCE [LARGE SCALE GENOMIC DNA]</scope>
    <source>
        <strain evidence="3">MUT 4182</strain>
    </source>
</reference>
<evidence type="ECO:0000313" key="2">
    <source>
        <dbReference type="EMBL" id="KIO20998.1"/>
    </source>
</evidence>
<dbReference type="EMBL" id="KN823153">
    <property type="protein sequence ID" value="KIO20998.1"/>
    <property type="molecule type" value="Genomic_DNA"/>
</dbReference>
<protein>
    <submittedName>
        <fullName evidence="2">Uncharacterized protein</fullName>
    </submittedName>
</protein>
<evidence type="ECO:0000313" key="3">
    <source>
        <dbReference type="Proteomes" id="UP000054248"/>
    </source>
</evidence>
<gene>
    <name evidence="2" type="ORF">M407DRAFT_245627</name>
</gene>
<keyword evidence="3" id="KW-1185">Reference proteome</keyword>